<reference evidence="3 4" key="1">
    <citation type="submission" date="2018-12" db="EMBL/GenBank/DDBJ databases">
        <title>Draft genome sequence of Haloarcula hispinica strain 18.1, an halophilic archaeon isolated from Chott El Jerid of Southern Tunisia.</title>
        <authorList>
            <person name="Najjari A."/>
            <person name="Ben Dhia O."/>
            <person name="Ferjani R."/>
            <person name="Mahjoubi M."/>
            <person name="Sghaier H."/>
            <person name="Elshahed M."/>
            <person name="Ouzari H.I."/>
            <person name="Cherid A."/>
            <person name="Youssef N."/>
        </authorList>
    </citation>
    <scope>NUCLEOTIDE SEQUENCE [LARGE SCALE GENOMIC DNA]</scope>
    <source>
        <strain evidence="3 4">18.1</strain>
    </source>
</reference>
<sequence length="236" mass="26285">MASPPTFHPDLGAPHQRIRGHRWEEIYVVGDVHGCRPTLERLLNRLDPTPDELVVFVGDLVRKGPDSAGVVDMVRHTPNFLTVRGNNEQKLIDGRKSIPSLTDDDLSWMASLPVAISWDDSLVVHGGVDHRKSIAEHELTELLNMRSLVSDGSYDRPYWFETRRADPRIFFGHTVLSEPFETPTAVGLDTGCVYGGQLTAYQCSTQEFVTVDPETTHEARSSDSIVDPERAPPTST</sequence>
<name>A0A482T1U0_HALHI</name>
<gene>
    <name evidence="3" type="ORF">ELS20_17955</name>
</gene>
<dbReference type="EMBL" id="RZIG01000004">
    <property type="protein sequence ID" value="RYJ07942.1"/>
    <property type="molecule type" value="Genomic_DNA"/>
</dbReference>
<dbReference type="PANTHER" id="PTHR42850:SF4">
    <property type="entry name" value="ZINC-DEPENDENT ENDOPOLYPHOSPHATASE"/>
    <property type="match status" value="1"/>
</dbReference>
<dbReference type="GeneID" id="25157809"/>
<dbReference type="CDD" id="cd00144">
    <property type="entry name" value="MPP_PPP_family"/>
    <property type="match status" value="1"/>
</dbReference>
<dbReference type="Pfam" id="PF00149">
    <property type="entry name" value="Metallophos"/>
    <property type="match status" value="1"/>
</dbReference>
<evidence type="ECO:0000259" key="2">
    <source>
        <dbReference type="Pfam" id="PF00149"/>
    </source>
</evidence>
<dbReference type="GO" id="GO:0016791">
    <property type="term" value="F:phosphatase activity"/>
    <property type="evidence" value="ECO:0007669"/>
    <property type="project" value="TreeGrafter"/>
</dbReference>
<dbReference type="PANTHER" id="PTHR42850">
    <property type="entry name" value="METALLOPHOSPHOESTERASE"/>
    <property type="match status" value="1"/>
</dbReference>
<protein>
    <submittedName>
        <fullName evidence="3">Serine/threonine protein phosphatase</fullName>
    </submittedName>
</protein>
<dbReference type="InterPro" id="IPR050126">
    <property type="entry name" value="Ap4A_hydrolase"/>
</dbReference>
<dbReference type="InterPro" id="IPR029052">
    <property type="entry name" value="Metallo-depent_PP-like"/>
</dbReference>
<dbReference type="Gene3D" id="3.60.21.10">
    <property type="match status" value="1"/>
</dbReference>
<evidence type="ECO:0000313" key="3">
    <source>
        <dbReference type="EMBL" id="RYJ07942.1"/>
    </source>
</evidence>
<feature type="region of interest" description="Disordered" evidence="1">
    <location>
        <begin position="213"/>
        <end position="236"/>
    </location>
</feature>
<organism evidence="3 4">
    <name type="scientific">Haloarcula hispanica</name>
    <dbReference type="NCBI Taxonomy" id="51589"/>
    <lineage>
        <taxon>Archaea</taxon>
        <taxon>Methanobacteriati</taxon>
        <taxon>Methanobacteriota</taxon>
        <taxon>Stenosarchaea group</taxon>
        <taxon>Halobacteria</taxon>
        <taxon>Halobacteriales</taxon>
        <taxon>Haloarculaceae</taxon>
        <taxon>Haloarcula</taxon>
    </lineage>
</organism>
<feature type="domain" description="Calcineurin-like phosphoesterase" evidence="2">
    <location>
        <begin position="26"/>
        <end position="177"/>
    </location>
</feature>
<dbReference type="GO" id="GO:0005737">
    <property type="term" value="C:cytoplasm"/>
    <property type="evidence" value="ECO:0007669"/>
    <property type="project" value="TreeGrafter"/>
</dbReference>
<proteinExistence type="predicted"/>
<dbReference type="SUPFAM" id="SSF56300">
    <property type="entry name" value="Metallo-dependent phosphatases"/>
    <property type="match status" value="1"/>
</dbReference>
<dbReference type="RefSeq" id="WP_050038432.1">
    <property type="nucleotide sequence ID" value="NZ_CABITY010000004.1"/>
</dbReference>
<dbReference type="InterPro" id="IPR004843">
    <property type="entry name" value="Calcineurin-like_PHP"/>
</dbReference>
<dbReference type="Proteomes" id="UP000293535">
    <property type="component" value="Unassembled WGS sequence"/>
</dbReference>
<evidence type="ECO:0000256" key="1">
    <source>
        <dbReference type="SAM" id="MobiDB-lite"/>
    </source>
</evidence>
<dbReference type="AlphaFoldDB" id="A0A482T1U0"/>
<accession>A0A482T1U0</accession>
<comment type="caution">
    <text evidence="3">The sequence shown here is derived from an EMBL/GenBank/DDBJ whole genome shotgun (WGS) entry which is preliminary data.</text>
</comment>
<evidence type="ECO:0000313" key="4">
    <source>
        <dbReference type="Proteomes" id="UP000293535"/>
    </source>
</evidence>